<dbReference type="InterPro" id="IPR043519">
    <property type="entry name" value="NT_sf"/>
</dbReference>
<sequence length="239" mass="27366">MEIKNRPEPVNAANLFIEKYFPNCDGAILAGSVVRGDATETSDLDIVVFDQNIHSSYRESLIEFGWPIELFVHNFTSYKDFFESDAKRARPTLPRMVSEGVILKGENVIVPIQCEADEILAKGPEKWTQDTINIKRYFLTDTLDDFIGCDNRAEGIFIVGTLAELVSEFVLRTNNCWIGKSKWIVRSLKEFDEDFASRYVKAFDTYYKKDDKKLVINLVDEVLQHYGGRFFSGFSLGKK</sequence>
<dbReference type="RefSeq" id="WP_161919649.1">
    <property type="nucleotide sequence ID" value="NZ_JAACYS010000009.1"/>
</dbReference>
<accession>A0ABX0A083</accession>
<feature type="domain" description="Polymerase nucleotidyl transferase" evidence="1">
    <location>
        <begin position="27"/>
        <end position="49"/>
    </location>
</feature>
<keyword evidence="3" id="KW-1185">Reference proteome</keyword>
<dbReference type="Gene3D" id="3.30.460.10">
    <property type="entry name" value="Beta Polymerase, domain 2"/>
    <property type="match status" value="1"/>
</dbReference>
<dbReference type="EMBL" id="JAACYS010000009">
    <property type="protein sequence ID" value="NCU16813.1"/>
    <property type="molecule type" value="Genomic_DNA"/>
</dbReference>
<evidence type="ECO:0000259" key="1">
    <source>
        <dbReference type="Pfam" id="PF01909"/>
    </source>
</evidence>
<organism evidence="2 3">
    <name type="scientific">Pallidibacillus pasinlerensis</name>
    <dbReference type="NCBI Taxonomy" id="2703818"/>
    <lineage>
        <taxon>Bacteria</taxon>
        <taxon>Bacillati</taxon>
        <taxon>Bacillota</taxon>
        <taxon>Bacilli</taxon>
        <taxon>Bacillales</taxon>
        <taxon>Bacillaceae</taxon>
        <taxon>Pallidibacillus</taxon>
    </lineage>
</organism>
<dbReference type="SUPFAM" id="SSF81301">
    <property type="entry name" value="Nucleotidyltransferase"/>
    <property type="match status" value="1"/>
</dbReference>
<dbReference type="Proteomes" id="UP000743899">
    <property type="component" value="Unassembled WGS sequence"/>
</dbReference>
<evidence type="ECO:0000313" key="2">
    <source>
        <dbReference type="EMBL" id="NCU16813.1"/>
    </source>
</evidence>
<dbReference type="CDD" id="cd05403">
    <property type="entry name" value="NT_KNTase_like"/>
    <property type="match status" value="1"/>
</dbReference>
<dbReference type="Pfam" id="PF01909">
    <property type="entry name" value="NTP_transf_2"/>
    <property type="match status" value="1"/>
</dbReference>
<proteinExistence type="predicted"/>
<comment type="caution">
    <text evidence="2">The sequence shown here is derived from an EMBL/GenBank/DDBJ whole genome shotgun (WGS) entry which is preliminary data.</text>
</comment>
<reference evidence="2 3" key="1">
    <citation type="submission" date="2020-01" db="EMBL/GenBank/DDBJ databases">
        <title>A novel Bacillus sp. from Pasinler.</title>
        <authorList>
            <person name="Adiguzel A."/>
            <person name="Ay H."/>
            <person name="Baltaci M.O."/>
        </authorList>
    </citation>
    <scope>NUCLEOTIDE SEQUENCE [LARGE SCALE GENOMIC DNA]</scope>
    <source>
        <strain evidence="2 3">P1</strain>
    </source>
</reference>
<name>A0ABX0A083_9BACI</name>
<protein>
    <submittedName>
        <fullName evidence="2">Nucleotidyltransferase domain-containing protein</fullName>
    </submittedName>
</protein>
<dbReference type="InterPro" id="IPR002934">
    <property type="entry name" value="Polymerase_NTP_transf_dom"/>
</dbReference>
<gene>
    <name evidence="2" type="ORF">GW534_03365</name>
</gene>
<evidence type="ECO:0000313" key="3">
    <source>
        <dbReference type="Proteomes" id="UP000743899"/>
    </source>
</evidence>